<comment type="caution">
    <text evidence="2">The sequence shown here is derived from an EMBL/GenBank/DDBJ whole genome shotgun (WGS) entry which is preliminary data.</text>
</comment>
<proteinExistence type="predicted"/>
<feature type="transmembrane region" description="Helical" evidence="1">
    <location>
        <begin position="43"/>
        <end position="62"/>
    </location>
</feature>
<dbReference type="AlphaFoldDB" id="A0A9D4APE2"/>
<name>A0A9D4APE2_9SAUR</name>
<evidence type="ECO:0000256" key="1">
    <source>
        <dbReference type="SAM" id="Phobius"/>
    </source>
</evidence>
<organism evidence="2 3">
    <name type="scientific">Mauremys mutica</name>
    <name type="common">yellowpond turtle</name>
    <dbReference type="NCBI Taxonomy" id="74926"/>
    <lineage>
        <taxon>Eukaryota</taxon>
        <taxon>Metazoa</taxon>
        <taxon>Chordata</taxon>
        <taxon>Craniata</taxon>
        <taxon>Vertebrata</taxon>
        <taxon>Euteleostomi</taxon>
        <taxon>Archelosauria</taxon>
        <taxon>Testudinata</taxon>
        <taxon>Testudines</taxon>
        <taxon>Cryptodira</taxon>
        <taxon>Durocryptodira</taxon>
        <taxon>Testudinoidea</taxon>
        <taxon>Geoemydidae</taxon>
        <taxon>Geoemydinae</taxon>
        <taxon>Mauremys</taxon>
    </lineage>
</organism>
<accession>A0A9D4APE2</accession>
<gene>
    <name evidence="2" type="ORF">KIL84_023202</name>
</gene>
<keyword evidence="1" id="KW-1133">Transmembrane helix</keyword>
<evidence type="ECO:0000313" key="2">
    <source>
        <dbReference type="EMBL" id="KAH1165643.1"/>
    </source>
</evidence>
<keyword evidence="3" id="KW-1185">Reference proteome</keyword>
<protein>
    <recommendedName>
        <fullName evidence="4">Transmembrane protein</fullName>
    </recommendedName>
</protein>
<dbReference type="EMBL" id="JAHDVG010000488">
    <property type="protein sequence ID" value="KAH1165643.1"/>
    <property type="molecule type" value="Genomic_DNA"/>
</dbReference>
<evidence type="ECO:0000313" key="3">
    <source>
        <dbReference type="Proteomes" id="UP000827986"/>
    </source>
</evidence>
<feature type="transmembrane region" description="Helical" evidence="1">
    <location>
        <begin position="122"/>
        <end position="140"/>
    </location>
</feature>
<keyword evidence="1" id="KW-0812">Transmembrane</keyword>
<reference evidence="2" key="1">
    <citation type="submission" date="2021-09" db="EMBL/GenBank/DDBJ databases">
        <title>The genome of Mauremys mutica provides insights into the evolution of semi-aquatic lifestyle.</title>
        <authorList>
            <person name="Gong S."/>
            <person name="Gao Y."/>
        </authorList>
    </citation>
    <scope>NUCLEOTIDE SEQUENCE</scope>
    <source>
        <strain evidence="2">MM-2020</strain>
        <tissue evidence="2">Muscle</tissue>
    </source>
</reference>
<keyword evidence="1" id="KW-0472">Membrane</keyword>
<evidence type="ECO:0008006" key="4">
    <source>
        <dbReference type="Google" id="ProtNLM"/>
    </source>
</evidence>
<sequence>MNKGRIGSLLTLVVAQNQAQNQYIIFIISTEFLPEYSDKSCILLIFNHINNMFGCILFIQMFSKLSKRFEPLFRLSASNIFNQRCHSISMAFLQLHKLQYVFLLLDALFVTDRMLFNSHPLFLIIVILPFPHIILISIYLSSTS</sequence>
<dbReference type="Proteomes" id="UP000827986">
    <property type="component" value="Unassembled WGS sequence"/>
</dbReference>